<comment type="catalytic activity">
    <reaction evidence="12">
        <text>Hydrolyzes mismatched double-stranded DNA and polynucleotides, releasing free thymine.</text>
        <dbReference type="EC" id="3.2.2.29"/>
    </reaction>
</comment>
<dbReference type="GO" id="GO:0004844">
    <property type="term" value="F:uracil DNA N-glycosylase activity"/>
    <property type="evidence" value="ECO:0007669"/>
    <property type="project" value="TreeGrafter"/>
</dbReference>
<evidence type="ECO:0000256" key="7">
    <source>
        <dbReference type="ARBA" id="ARBA00023015"/>
    </source>
</evidence>
<reference evidence="20 21" key="1">
    <citation type="journal article" date="2016" name="PLoS ONE">
        <title>Sequence Assembly of Yarrowia lipolytica Strain W29/CLIB89 Shows Transposable Element Diversity.</title>
        <authorList>
            <person name="Magnan C."/>
            <person name="Yu J."/>
            <person name="Chang I."/>
            <person name="Jahn E."/>
            <person name="Kanomata Y."/>
            <person name="Wu J."/>
            <person name="Zeller M."/>
            <person name="Oakes M."/>
            <person name="Baldi P."/>
            <person name="Sandmeyer S."/>
        </authorList>
    </citation>
    <scope>NUCLEOTIDE SEQUENCE [LARGE SCALE GENOMIC DNA]</scope>
    <source>
        <strain evidence="21">CLIB89(W29)</strain>
    </source>
</reference>
<dbReference type="Gene3D" id="3.40.470.10">
    <property type="entry name" value="Uracil-DNA glycosylase-like domain"/>
    <property type="match status" value="1"/>
</dbReference>
<evidence type="ECO:0000256" key="4">
    <source>
        <dbReference type="ARBA" id="ARBA00022801"/>
    </source>
</evidence>
<feature type="compositionally biased region" description="Basic and acidic residues" evidence="18">
    <location>
        <begin position="279"/>
        <end position="302"/>
    </location>
</feature>
<evidence type="ECO:0000256" key="12">
    <source>
        <dbReference type="ARBA" id="ARBA00052915"/>
    </source>
</evidence>
<evidence type="ECO:0000256" key="10">
    <source>
        <dbReference type="ARBA" id="ARBA00023204"/>
    </source>
</evidence>
<dbReference type="FunFam" id="3.40.470.10:FF:000002">
    <property type="entry name" value="G/T mismatch-specific thymine DNA glycosylase"/>
    <property type="match status" value="1"/>
</dbReference>
<evidence type="ECO:0000256" key="3">
    <source>
        <dbReference type="ARBA" id="ARBA00022763"/>
    </source>
</evidence>
<dbReference type="RefSeq" id="XP_505007.3">
    <property type="nucleotide sequence ID" value="XM_505007.3"/>
</dbReference>
<evidence type="ECO:0000256" key="17">
    <source>
        <dbReference type="ARBA" id="ARBA00083221"/>
    </source>
</evidence>
<dbReference type="GO" id="GO:0003677">
    <property type="term" value="F:DNA binding"/>
    <property type="evidence" value="ECO:0007669"/>
    <property type="project" value="UniProtKB-ARBA"/>
</dbReference>
<feature type="compositionally biased region" description="Basic residues" evidence="18">
    <location>
        <begin position="29"/>
        <end position="39"/>
    </location>
</feature>
<organism evidence="20 21">
    <name type="scientific">Yarrowia lipolytica</name>
    <name type="common">Candida lipolytica</name>
    <dbReference type="NCBI Taxonomy" id="4952"/>
    <lineage>
        <taxon>Eukaryota</taxon>
        <taxon>Fungi</taxon>
        <taxon>Dikarya</taxon>
        <taxon>Ascomycota</taxon>
        <taxon>Saccharomycotina</taxon>
        <taxon>Dipodascomycetes</taxon>
        <taxon>Dipodascales</taxon>
        <taxon>Dipodascales incertae sedis</taxon>
        <taxon>Yarrowia</taxon>
    </lineage>
</organism>
<accession>A0A1D8NM11</accession>
<evidence type="ECO:0000256" key="9">
    <source>
        <dbReference type="ARBA" id="ARBA00023163"/>
    </source>
</evidence>
<dbReference type="VEuPathDB" id="FungiDB:YALI0_F04796g"/>
<evidence type="ECO:0000256" key="16">
    <source>
        <dbReference type="ARBA" id="ARBA00071248"/>
    </source>
</evidence>
<name>A0A1D8NM11_YARLL</name>
<keyword evidence="9" id="KW-0804">Transcription</keyword>
<dbReference type="GO" id="GO:0032183">
    <property type="term" value="F:SUMO binding"/>
    <property type="evidence" value="ECO:0007669"/>
    <property type="project" value="UniProtKB-ARBA"/>
</dbReference>
<dbReference type="InterPro" id="IPR036895">
    <property type="entry name" value="Uracil-DNA_glycosylase-like_sf"/>
</dbReference>
<feature type="region of interest" description="Disordered" evidence="18">
    <location>
        <begin position="1"/>
        <end position="87"/>
    </location>
</feature>
<sequence>MDLSRFRYQGADARELKPATKTLGSPPRRTSKAVGKKINGKAEGKTEDRSVSQTEDQPEDPTDGKKTGDPVKAAEMDDAKPPQSLLPLPTLLKPRLRLVFVGFNPGIMSSEKGHYYAHPSNSFWKNLNKYVVIGGGLTCYDDSSLMDSHGIGFTDLVARPTRGCEDLSREEMALGAQILVDQISANKPALVCIVGRGIWATVFRAVFKHQGIKKSEMPHFGLMPVHMGTSRVFVVPSTSGLVRDKRLELWRELGQLYRGKGEKQEDTDHVLLQASERVSNPKKEDDCSHDFSGRVKKEETDM</sequence>
<keyword evidence="4" id="KW-0378">Hydrolase</keyword>
<dbReference type="GO" id="GO:0141016">
    <property type="term" value="F:G/T mismatch-specific thymine-DNA glycosylase activity"/>
    <property type="evidence" value="ECO:0007669"/>
    <property type="project" value="UniProtKB-EC"/>
</dbReference>
<dbReference type="SMART" id="SM00987">
    <property type="entry name" value="UreE_C"/>
    <property type="match status" value="1"/>
</dbReference>
<feature type="compositionally biased region" description="Basic and acidic residues" evidence="18">
    <location>
        <begin position="62"/>
        <end position="80"/>
    </location>
</feature>
<dbReference type="AlphaFoldDB" id="A0A1D8NM11"/>
<keyword evidence="5" id="KW-0832">Ubl conjugation</keyword>
<dbReference type="SMART" id="SM00986">
    <property type="entry name" value="UDG"/>
    <property type="match status" value="1"/>
</dbReference>
<keyword evidence="11" id="KW-0539">Nucleus</keyword>
<evidence type="ECO:0000256" key="8">
    <source>
        <dbReference type="ARBA" id="ARBA00023159"/>
    </source>
</evidence>
<keyword evidence="6" id="KW-0156">Chromatin regulator</keyword>
<dbReference type="KEGG" id="yli:2908595"/>
<evidence type="ECO:0000256" key="18">
    <source>
        <dbReference type="SAM" id="MobiDB-lite"/>
    </source>
</evidence>
<comment type="similarity">
    <text evidence="13">Belongs to the uracil-DNA glycosylase (UDG) superfamily. TDG/mug family.</text>
</comment>
<evidence type="ECO:0000256" key="14">
    <source>
        <dbReference type="ARBA" id="ARBA00064519"/>
    </source>
</evidence>
<dbReference type="OMA" id="NTGARYV"/>
<comment type="subcellular location">
    <subcellularLocation>
        <location evidence="1">Nucleus</location>
    </subcellularLocation>
</comment>
<keyword evidence="7" id="KW-0805">Transcription regulation</keyword>
<evidence type="ECO:0000313" key="21">
    <source>
        <dbReference type="Proteomes" id="UP000182444"/>
    </source>
</evidence>
<keyword evidence="10" id="KW-0234">DNA repair</keyword>
<dbReference type="GO" id="GO:0005654">
    <property type="term" value="C:nucleoplasm"/>
    <property type="evidence" value="ECO:0007669"/>
    <property type="project" value="UniProtKB-ARBA"/>
</dbReference>
<evidence type="ECO:0000256" key="13">
    <source>
        <dbReference type="ARBA" id="ARBA00061261"/>
    </source>
</evidence>
<dbReference type="GeneID" id="2908595"/>
<evidence type="ECO:0000259" key="19">
    <source>
        <dbReference type="SMART" id="SM00986"/>
    </source>
</evidence>
<dbReference type="EC" id="3.2.2.29" evidence="15"/>
<comment type="subunit">
    <text evidence="14">Homodimer. Interacts with AICDA and GADD45A.</text>
</comment>
<evidence type="ECO:0000256" key="6">
    <source>
        <dbReference type="ARBA" id="ARBA00022853"/>
    </source>
</evidence>
<evidence type="ECO:0000256" key="15">
    <source>
        <dbReference type="ARBA" id="ARBA00066769"/>
    </source>
</evidence>
<proteinExistence type="inferred from homology"/>
<feature type="region of interest" description="Disordered" evidence="18">
    <location>
        <begin position="273"/>
        <end position="302"/>
    </location>
</feature>
<keyword evidence="3" id="KW-0227">DNA damage</keyword>
<dbReference type="eggNOG" id="KOG4120">
    <property type="taxonomic scope" value="Eukaryota"/>
</dbReference>
<feature type="domain" description="Uracil-DNA glycosylase-like" evidence="19">
    <location>
        <begin position="89"/>
        <end position="254"/>
    </location>
</feature>
<dbReference type="InterPro" id="IPR015637">
    <property type="entry name" value="MUG/TDG"/>
</dbReference>
<keyword evidence="2" id="KW-1017">Isopeptide bond</keyword>
<dbReference type="VEuPathDB" id="FungiDB:YALI1_F07401g"/>
<dbReference type="EMBL" id="CP017558">
    <property type="protein sequence ID" value="AOW06674.1"/>
    <property type="molecule type" value="Genomic_DNA"/>
</dbReference>
<evidence type="ECO:0000256" key="11">
    <source>
        <dbReference type="ARBA" id="ARBA00023242"/>
    </source>
</evidence>
<dbReference type="Pfam" id="PF03167">
    <property type="entry name" value="UDG"/>
    <property type="match status" value="1"/>
</dbReference>
<dbReference type="CDD" id="cd10028">
    <property type="entry name" value="UDG-F2_TDG_MUG"/>
    <property type="match status" value="1"/>
</dbReference>
<dbReference type="GO" id="GO:0040029">
    <property type="term" value="P:epigenetic regulation of gene expression"/>
    <property type="evidence" value="ECO:0007669"/>
    <property type="project" value="UniProtKB-ARBA"/>
</dbReference>
<keyword evidence="8" id="KW-0010">Activator</keyword>
<gene>
    <name evidence="20" type="ORF">YALI1_F07401g</name>
</gene>
<feature type="compositionally biased region" description="Basic and acidic residues" evidence="18">
    <location>
        <begin position="40"/>
        <end position="50"/>
    </location>
</feature>
<dbReference type="SUPFAM" id="SSF52141">
    <property type="entry name" value="Uracil-DNA glycosylase-like"/>
    <property type="match status" value="1"/>
</dbReference>
<evidence type="ECO:0000256" key="5">
    <source>
        <dbReference type="ARBA" id="ARBA00022843"/>
    </source>
</evidence>
<evidence type="ECO:0000256" key="1">
    <source>
        <dbReference type="ARBA" id="ARBA00004123"/>
    </source>
</evidence>
<dbReference type="PANTHER" id="PTHR12159:SF9">
    <property type="entry name" value="G_T MISMATCH-SPECIFIC THYMINE DNA GLYCOSYLASE"/>
    <property type="match status" value="1"/>
</dbReference>
<dbReference type="Proteomes" id="UP000182444">
    <property type="component" value="Chromosome 1F"/>
</dbReference>
<dbReference type="InterPro" id="IPR005122">
    <property type="entry name" value="Uracil-DNA_glycosylase-like"/>
</dbReference>
<evidence type="ECO:0000313" key="20">
    <source>
        <dbReference type="EMBL" id="AOW06674.1"/>
    </source>
</evidence>
<dbReference type="PANTHER" id="PTHR12159">
    <property type="entry name" value="G/T AND G/U MISMATCH-SPECIFIC DNA GLYCOSYLASE"/>
    <property type="match status" value="1"/>
</dbReference>
<dbReference type="GO" id="GO:0006285">
    <property type="term" value="P:base-excision repair, AP site formation"/>
    <property type="evidence" value="ECO:0007669"/>
    <property type="project" value="InterPro"/>
</dbReference>
<protein>
    <recommendedName>
        <fullName evidence="16">G/T mismatch-specific thymine DNA glycosylase</fullName>
        <ecNumber evidence="15">3.2.2.29</ecNumber>
    </recommendedName>
    <alternativeName>
        <fullName evidence="17">Thymine-DNA glycosylase</fullName>
    </alternativeName>
</protein>
<evidence type="ECO:0000256" key="2">
    <source>
        <dbReference type="ARBA" id="ARBA00022499"/>
    </source>
</evidence>